<comment type="caution">
    <text evidence="2">The sequence shown here is derived from an EMBL/GenBank/DDBJ whole genome shotgun (WGS) entry which is preliminary data.</text>
</comment>
<dbReference type="EMBL" id="MU006094">
    <property type="protein sequence ID" value="KAF2839883.1"/>
    <property type="molecule type" value="Genomic_DNA"/>
</dbReference>
<feature type="compositionally biased region" description="Polar residues" evidence="1">
    <location>
        <begin position="145"/>
        <end position="160"/>
    </location>
</feature>
<keyword evidence="3" id="KW-1185">Reference proteome</keyword>
<evidence type="ECO:0000313" key="3">
    <source>
        <dbReference type="Proteomes" id="UP000799429"/>
    </source>
</evidence>
<organism evidence="2 3">
    <name type="scientific">Patellaria atrata CBS 101060</name>
    <dbReference type="NCBI Taxonomy" id="1346257"/>
    <lineage>
        <taxon>Eukaryota</taxon>
        <taxon>Fungi</taxon>
        <taxon>Dikarya</taxon>
        <taxon>Ascomycota</taxon>
        <taxon>Pezizomycotina</taxon>
        <taxon>Dothideomycetes</taxon>
        <taxon>Dothideomycetes incertae sedis</taxon>
        <taxon>Patellariales</taxon>
        <taxon>Patellariaceae</taxon>
        <taxon>Patellaria</taxon>
    </lineage>
</organism>
<proteinExistence type="predicted"/>
<gene>
    <name evidence="2" type="ORF">M501DRAFT_1003369</name>
</gene>
<protein>
    <submittedName>
        <fullName evidence="2">Uncharacterized protein</fullName>
    </submittedName>
</protein>
<dbReference type="Proteomes" id="UP000799429">
    <property type="component" value="Unassembled WGS sequence"/>
</dbReference>
<sequence>MMYYAVPKSGLNSEYTPMPIFGRAVVSLQQAIEERRQAIGIGPIPLSPSSPPSPQTIVYPSVNTSPSSIEHNDDVEAGASINASTITSLSAPDGISTHSFSTPEIKSSPTDSRIELQQLFPASSQVLPPPISTSLEPQARLPSPNLDSPQPGSQASSVADQTSLITALETLLSLQQQTVIATQALLQEYKTAQQRAGEDV</sequence>
<name>A0A9P4SE08_9PEZI</name>
<dbReference type="AlphaFoldDB" id="A0A9P4SE08"/>
<feature type="region of interest" description="Disordered" evidence="1">
    <location>
        <begin position="122"/>
        <end position="160"/>
    </location>
</feature>
<evidence type="ECO:0000256" key="1">
    <source>
        <dbReference type="SAM" id="MobiDB-lite"/>
    </source>
</evidence>
<reference evidence="2" key="1">
    <citation type="journal article" date="2020" name="Stud. Mycol.">
        <title>101 Dothideomycetes genomes: a test case for predicting lifestyles and emergence of pathogens.</title>
        <authorList>
            <person name="Haridas S."/>
            <person name="Albert R."/>
            <person name="Binder M."/>
            <person name="Bloem J."/>
            <person name="Labutti K."/>
            <person name="Salamov A."/>
            <person name="Andreopoulos B."/>
            <person name="Baker S."/>
            <person name="Barry K."/>
            <person name="Bills G."/>
            <person name="Bluhm B."/>
            <person name="Cannon C."/>
            <person name="Castanera R."/>
            <person name="Culley D."/>
            <person name="Daum C."/>
            <person name="Ezra D."/>
            <person name="Gonzalez J."/>
            <person name="Henrissat B."/>
            <person name="Kuo A."/>
            <person name="Liang C."/>
            <person name="Lipzen A."/>
            <person name="Lutzoni F."/>
            <person name="Magnuson J."/>
            <person name="Mondo S."/>
            <person name="Nolan M."/>
            <person name="Ohm R."/>
            <person name="Pangilinan J."/>
            <person name="Park H.-J."/>
            <person name="Ramirez L."/>
            <person name="Alfaro M."/>
            <person name="Sun H."/>
            <person name="Tritt A."/>
            <person name="Yoshinaga Y."/>
            <person name="Zwiers L.-H."/>
            <person name="Turgeon B."/>
            <person name="Goodwin S."/>
            <person name="Spatafora J."/>
            <person name="Crous P."/>
            <person name="Grigoriev I."/>
        </authorList>
    </citation>
    <scope>NUCLEOTIDE SEQUENCE</scope>
    <source>
        <strain evidence="2">CBS 101060</strain>
    </source>
</reference>
<feature type="compositionally biased region" description="Polar residues" evidence="1">
    <location>
        <begin position="122"/>
        <end position="136"/>
    </location>
</feature>
<evidence type="ECO:0000313" key="2">
    <source>
        <dbReference type="EMBL" id="KAF2839883.1"/>
    </source>
</evidence>
<accession>A0A9P4SE08</accession>